<evidence type="ECO:0000256" key="1">
    <source>
        <dbReference type="SAM" id="MobiDB-lite"/>
    </source>
</evidence>
<sequence length="144" mass="15269">MDALIKSGNLEAAWKAIDDLPPRLRFTSPVLRQRLRCALAMGWERRARMLEEVLSNIVDREPGSAIACQTAPAPAAGLASPCDHALDNASAKASANHSDRVGSTAPITPAAAPKPSRGSDHPLHTGHTSRLTFSFTEAPLRGNA</sequence>
<evidence type="ECO:0000313" key="2">
    <source>
        <dbReference type="EMBL" id="MCW1926411.1"/>
    </source>
</evidence>
<feature type="compositionally biased region" description="Polar residues" evidence="1">
    <location>
        <begin position="126"/>
        <end position="135"/>
    </location>
</feature>
<organism evidence="2 3">
    <name type="scientific">Luteolibacter arcticus</name>
    <dbReference type="NCBI Taxonomy" id="1581411"/>
    <lineage>
        <taxon>Bacteria</taxon>
        <taxon>Pseudomonadati</taxon>
        <taxon>Verrucomicrobiota</taxon>
        <taxon>Verrucomicrobiia</taxon>
        <taxon>Verrucomicrobiales</taxon>
        <taxon>Verrucomicrobiaceae</taxon>
        <taxon>Luteolibacter</taxon>
    </lineage>
</organism>
<feature type="region of interest" description="Disordered" evidence="1">
    <location>
        <begin position="88"/>
        <end position="144"/>
    </location>
</feature>
<comment type="caution">
    <text evidence="2">The sequence shown here is derived from an EMBL/GenBank/DDBJ whole genome shotgun (WGS) entry which is preliminary data.</text>
</comment>
<name>A0ABT3GSF0_9BACT</name>
<feature type="compositionally biased region" description="Low complexity" evidence="1">
    <location>
        <begin position="104"/>
        <end position="115"/>
    </location>
</feature>
<evidence type="ECO:0000313" key="3">
    <source>
        <dbReference type="Proteomes" id="UP001320876"/>
    </source>
</evidence>
<proteinExistence type="predicted"/>
<dbReference type="Proteomes" id="UP001320876">
    <property type="component" value="Unassembled WGS sequence"/>
</dbReference>
<accession>A0ABT3GSF0</accession>
<dbReference type="EMBL" id="JAPDDT010000025">
    <property type="protein sequence ID" value="MCW1926411.1"/>
    <property type="molecule type" value="Genomic_DNA"/>
</dbReference>
<reference evidence="2 3" key="1">
    <citation type="submission" date="2022-10" db="EMBL/GenBank/DDBJ databases">
        <title>Luteolibacter arcticus strain CCTCC AB 2014275, whole genome shotgun sequencing project.</title>
        <authorList>
            <person name="Zhao G."/>
            <person name="Shen L."/>
        </authorList>
    </citation>
    <scope>NUCLEOTIDE SEQUENCE [LARGE SCALE GENOMIC DNA]</scope>
    <source>
        <strain evidence="2 3">CCTCC AB 2014275</strain>
    </source>
</reference>
<keyword evidence="3" id="KW-1185">Reference proteome</keyword>
<gene>
    <name evidence="2" type="ORF">OKA05_27920</name>
</gene>
<protein>
    <submittedName>
        <fullName evidence="2">Uncharacterized protein</fullName>
    </submittedName>
</protein>